<organism evidence="1 2">
    <name type="scientific">Endozoicomonas lisbonensis</name>
    <dbReference type="NCBI Taxonomy" id="3120522"/>
    <lineage>
        <taxon>Bacteria</taxon>
        <taxon>Pseudomonadati</taxon>
        <taxon>Pseudomonadota</taxon>
        <taxon>Gammaproteobacteria</taxon>
        <taxon>Oceanospirillales</taxon>
        <taxon>Endozoicomonadaceae</taxon>
        <taxon>Endozoicomonas</taxon>
    </lineage>
</organism>
<gene>
    <name evidence="1" type="ORF">V5J35_004564</name>
</gene>
<keyword evidence="2" id="KW-1185">Reference proteome</keyword>
<protein>
    <submittedName>
        <fullName evidence="1">Uncharacterized protein</fullName>
    </submittedName>
</protein>
<dbReference type="InterPro" id="IPR019106">
    <property type="entry name" value="T4SS_TrbC"/>
</dbReference>
<name>A0ABV2SNM2_9GAMM</name>
<proteinExistence type="predicted"/>
<sequence length="651" mass="72120">MYKPKAAQNRRNTLTLSCLVLCLWIPRVSWGQQPAITVQLFISESLGQTTITDILRTLPEDRSISIIARGLLPGDKPLNRTVRYWQTILEQSGTNHGIQIDPVAFSAAGITQVPTLLLSEGGKPLLKVAGVTSCEWLLRQFQIGVRGDLGLRGSAYPVSEPDLLEVLLKLIKQQDWQAVQAKVHGRLQSRNFSFGAKLPTSQQASSKVLKLSSHWQTPIIALDINDRQQQKAVIPWLQQHPDALVLVSNGSLQKFQTLPSIWQEHPIYIMPPELVHRFQLTALPALMTPESQNHWRVTTAEVSQFSAIEVMSWARALISKTTQPAYAVETTDNPSKALCQNVPILSEKLITSVPWKELFPIRIGLAKLGSGKEPNHRAKTSTGLCLCEDSAGIFHPGVTTGFWRPQRLIELTRGPGCLMALGGHKLPIADQRRWGTLGSANIPKGLTYMHAHVYSLPLIEMLNMYTGIGGCNSDLVDFDLMNLSEVDPSWNHPELAALLSPDLAAYANPSALNACTADGLSALNSQPMDSLHWCAGSWGNLYPLSGFTSTYGHFADNTSLLATRALAKIHRIGLARKTVGEDAQCHSRITPWLPKSQYKMSMFWPEPEKQQAHWIGASAVTWGMHRHPLGKDDAMYLLWQYRDCCQTAVSQ</sequence>
<dbReference type="Proteomes" id="UP001549366">
    <property type="component" value="Unassembled WGS sequence"/>
</dbReference>
<dbReference type="Pfam" id="PF06834">
    <property type="entry name" value="TraU"/>
    <property type="match status" value="1"/>
</dbReference>
<dbReference type="Pfam" id="PF09673">
    <property type="entry name" value="TrbC_Ftype"/>
    <property type="match status" value="1"/>
</dbReference>
<dbReference type="InterPro" id="IPR009649">
    <property type="entry name" value="TraU"/>
</dbReference>
<reference evidence="1 2" key="1">
    <citation type="submission" date="2024-06" db="EMBL/GenBank/DDBJ databases">
        <title>Genomic Encyclopedia of Type Strains, Phase V (KMG-V): Genome sequencing to study the core and pangenomes of soil and plant-associated prokaryotes.</title>
        <authorList>
            <person name="Whitman W."/>
        </authorList>
    </citation>
    <scope>NUCLEOTIDE SEQUENCE [LARGE SCALE GENOMIC DNA]</scope>
    <source>
        <strain evidence="1 2">NE40</strain>
    </source>
</reference>
<comment type="caution">
    <text evidence="1">The sequence shown here is derived from an EMBL/GenBank/DDBJ whole genome shotgun (WGS) entry which is preliminary data.</text>
</comment>
<accession>A0ABV2SNM2</accession>
<evidence type="ECO:0000313" key="1">
    <source>
        <dbReference type="EMBL" id="MET4759372.1"/>
    </source>
</evidence>
<evidence type="ECO:0000313" key="2">
    <source>
        <dbReference type="Proteomes" id="UP001549366"/>
    </source>
</evidence>
<dbReference type="EMBL" id="JBEWTB010000002">
    <property type="protein sequence ID" value="MET4759372.1"/>
    <property type="molecule type" value="Genomic_DNA"/>
</dbReference>